<evidence type="ECO:0000256" key="9">
    <source>
        <dbReference type="ARBA" id="ARBA00023004"/>
    </source>
</evidence>
<keyword evidence="9 10" id="KW-0408">Iron</keyword>
<comment type="caution">
    <text evidence="12">The sequence shown here is derived from an EMBL/GenBank/DDBJ whole genome shotgun (WGS) entry which is preliminary data.</text>
</comment>
<sequence>MTLALLAMSHSPLLEFADLDADVTAELDQTFAAAKDFVHDYDPDIVVNLAPDHYNGFFYNLMPAYCVGYAATSIGDYGSQAGRLDVPEAKARSLAEAVIAEGIDLSVSLEMEVDHGTVQPMEIVYGDITAKPFIPIFINSVAPPFTPVKRVRQLGEALGRHLATWDEKVLLISSGGLSHDPPVPRLATATPAQRAMLMGENQPLPAEARAARQQRVIDAARDFAAGTADIQDLAPEWDRELLRILASGDLSPVDTFDPDEMTRIAGNSSHEVRTWIAGYAAMAAVGTYEVQHTYYRPIRELIAGFAMTTVVHT</sequence>
<comment type="similarity">
    <text evidence="4 10">Belongs to the LigB/MhpB extradiol dioxygenase family.</text>
</comment>
<dbReference type="AlphaFoldDB" id="A0A4Q2SXA6"/>
<feature type="active site" description="Proton donor" evidence="10">
    <location>
        <position position="115"/>
    </location>
</feature>
<dbReference type="NCBIfam" id="NF009910">
    <property type="entry name" value="PRK13370.1-4"/>
    <property type="match status" value="1"/>
</dbReference>
<comment type="catalytic activity">
    <reaction evidence="2 10">
        <text>3-(2,3-dihydroxyphenyl)propanoate + O2 = (2Z,4E)-2-hydroxy-6-oxonona-2,4-dienedioate + H(+)</text>
        <dbReference type="Rhea" id="RHEA:23840"/>
        <dbReference type="ChEBI" id="CHEBI:15378"/>
        <dbReference type="ChEBI" id="CHEBI:15379"/>
        <dbReference type="ChEBI" id="CHEBI:46951"/>
        <dbReference type="ChEBI" id="CHEBI:66887"/>
        <dbReference type="EC" id="1.13.11.16"/>
    </reaction>
</comment>
<dbReference type="RefSeq" id="WP_129427144.1">
    <property type="nucleotide sequence ID" value="NZ_SDWV01000011.1"/>
</dbReference>
<dbReference type="Pfam" id="PF02900">
    <property type="entry name" value="LigB"/>
    <property type="match status" value="1"/>
</dbReference>
<dbReference type="Proteomes" id="UP000291101">
    <property type="component" value="Unassembled WGS sequence"/>
</dbReference>
<evidence type="ECO:0000256" key="3">
    <source>
        <dbReference type="ARBA" id="ARBA00005207"/>
    </source>
</evidence>
<comment type="subunit">
    <text evidence="5 10">Homotetramer.</text>
</comment>
<proteinExistence type="inferred from homology"/>
<dbReference type="SUPFAM" id="SSF53213">
    <property type="entry name" value="LigB-like"/>
    <property type="match status" value="1"/>
</dbReference>
<dbReference type="Gene3D" id="3.40.830.10">
    <property type="entry name" value="LigB-like"/>
    <property type="match status" value="1"/>
</dbReference>
<dbReference type="GO" id="GO:0019380">
    <property type="term" value="P:3-phenylpropionate catabolic process"/>
    <property type="evidence" value="ECO:0007669"/>
    <property type="project" value="UniProtKB-UniRule"/>
</dbReference>
<evidence type="ECO:0000313" key="13">
    <source>
        <dbReference type="Proteomes" id="UP000291101"/>
    </source>
</evidence>
<evidence type="ECO:0000256" key="1">
    <source>
        <dbReference type="ARBA" id="ARBA00001748"/>
    </source>
</evidence>
<dbReference type="EC" id="1.13.11.16" evidence="10"/>
<dbReference type="GO" id="GO:0008198">
    <property type="term" value="F:ferrous iron binding"/>
    <property type="evidence" value="ECO:0007669"/>
    <property type="project" value="InterPro"/>
</dbReference>
<organism evidence="12 13">
    <name type="scientific">Nocardioides zhouii</name>
    <dbReference type="NCBI Taxonomy" id="1168729"/>
    <lineage>
        <taxon>Bacteria</taxon>
        <taxon>Bacillati</taxon>
        <taxon>Actinomycetota</taxon>
        <taxon>Actinomycetes</taxon>
        <taxon>Propionibacteriales</taxon>
        <taxon>Nocardioidaceae</taxon>
        <taxon>Nocardioides</taxon>
    </lineage>
</organism>
<gene>
    <name evidence="10" type="primary">mhpB</name>
    <name evidence="12" type="ORF">EUA94_12140</name>
</gene>
<evidence type="ECO:0000256" key="2">
    <source>
        <dbReference type="ARBA" id="ARBA00001843"/>
    </source>
</evidence>
<dbReference type="InterPro" id="IPR023789">
    <property type="entry name" value="DHPP/DHXA_dioxygenase"/>
</dbReference>
<evidence type="ECO:0000256" key="8">
    <source>
        <dbReference type="ARBA" id="ARBA00023002"/>
    </source>
</evidence>
<evidence type="ECO:0000256" key="4">
    <source>
        <dbReference type="ARBA" id="ARBA00007030"/>
    </source>
</evidence>
<keyword evidence="13" id="KW-1185">Reference proteome</keyword>
<dbReference type="GO" id="GO:0047070">
    <property type="term" value="F:3-carboxyethylcatechol 2,3-dioxygenase activity"/>
    <property type="evidence" value="ECO:0007669"/>
    <property type="project" value="UniProtKB-UniRule"/>
</dbReference>
<feature type="active site" description="Proton acceptor" evidence="10">
    <location>
        <position position="179"/>
    </location>
</feature>
<comment type="pathway">
    <text evidence="3 10">Aromatic compound metabolism; 3-phenylpropanoate degradation.</text>
</comment>
<feature type="domain" description="Extradiol ring-cleavage dioxygenase class III enzyme subunit B" evidence="11">
    <location>
        <begin position="6"/>
        <end position="305"/>
    </location>
</feature>
<comment type="catalytic activity">
    <reaction evidence="1 10">
        <text>(2E)-3-(2,3-dihydroxyphenyl)prop-2-enoate + O2 = (2Z,4E,7E)-2-hydroxy-6-oxonona-2,4,7-trienedioate + H(+)</text>
        <dbReference type="Rhea" id="RHEA:25054"/>
        <dbReference type="ChEBI" id="CHEBI:15378"/>
        <dbReference type="ChEBI" id="CHEBI:15379"/>
        <dbReference type="ChEBI" id="CHEBI:58642"/>
        <dbReference type="ChEBI" id="CHEBI:66888"/>
        <dbReference type="EC" id="1.13.11.16"/>
    </reaction>
</comment>
<evidence type="ECO:0000256" key="5">
    <source>
        <dbReference type="ARBA" id="ARBA00011881"/>
    </source>
</evidence>
<dbReference type="OrthoDB" id="8673673at2"/>
<dbReference type="EMBL" id="SDWV01000011">
    <property type="protein sequence ID" value="RYC10542.1"/>
    <property type="molecule type" value="Genomic_DNA"/>
</dbReference>
<keyword evidence="8 10" id="KW-0560">Oxidoreductase</keyword>
<keyword evidence="6 10" id="KW-0058">Aromatic hydrocarbons catabolism</keyword>
<evidence type="ECO:0000259" key="11">
    <source>
        <dbReference type="Pfam" id="PF02900"/>
    </source>
</evidence>
<dbReference type="HAMAP" id="MF_01653">
    <property type="entry name" value="MhpB"/>
    <property type="match status" value="1"/>
</dbReference>
<dbReference type="UniPathway" id="UPA00714"/>
<accession>A0A4Q2SXA6</accession>
<evidence type="ECO:0000256" key="6">
    <source>
        <dbReference type="ARBA" id="ARBA00022797"/>
    </source>
</evidence>
<dbReference type="CDD" id="cd07365">
    <property type="entry name" value="MhpB_like"/>
    <property type="match status" value="1"/>
</dbReference>
<comment type="function">
    <text evidence="10">Catalyzes the non-heme iron(II)-dependent oxidative cleavage of 2,3-dihydroxyphenylpropionic acid and 2,3-dihydroxicinnamic acid into 2-hydroxy-6-ketononadienedioate and 2-hydroxy-6-ketononatrienedioate, respectively.</text>
</comment>
<evidence type="ECO:0000256" key="10">
    <source>
        <dbReference type="HAMAP-Rule" id="MF_01653"/>
    </source>
</evidence>
<evidence type="ECO:0000256" key="7">
    <source>
        <dbReference type="ARBA" id="ARBA00022964"/>
    </source>
</evidence>
<comment type="cofactor">
    <cofactor evidence="10">
        <name>Fe(2+)</name>
        <dbReference type="ChEBI" id="CHEBI:29033"/>
    </cofactor>
</comment>
<protein>
    <recommendedName>
        <fullName evidence="10">2,3-dihydroxyphenylpropionate/2,3-dihydroxicinnamic acid 1,2-dioxygenase</fullName>
        <ecNumber evidence="10">1.13.11.16</ecNumber>
    </recommendedName>
    <alternativeName>
        <fullName evidence="10">3-carboxyethylcatechol 2,3-dioxygenase</fullName>
    </alternativeName>
</protein>
<reference evidence="12 13" key="1">
    <citation type="submission" date="2019-01" db="EMBL/GenBank/DDBJ databases">
        <title>Novel species of Nocardioides.</title>
        <authorList>
            <person name="Liu Q."/>
            <person name="X Y.-H."/>
        </authorList>
    </citation>
    <scope>NUCLEOTIDE SEQUENCE [LARGE SCALE GENOMIC DNA]</scope>
    <source>
        <strain evidence="12 13">HLT2-9</strain>
    </source>
</reference>
<keyword evidence="7 10" id="KW-0223">Dioxygenase</keyword>
<dbReference type="InterPro" id="IPR004183">
    <property type="entry name" value="Xdiol_dOase_suB"/>
</dbReference>
<evidence type="ECO:0000313" key="12">
    <source>
        <dbReference type="EMBL" id="RYC10542.1"/>
    </source>
</evidence>
<name>A0A4Q2SXA6_9ACTN</name>